<dbReference type="PANTHER" id="PTHR11941:SF54">
    <property type="entry name" value="ENOYL-COA HYDRATASE, MITOCHONDRIAL"/>
    <property type="match status" value="1"/>
</dbReference>
<evidence type="ECO:0000313" key="2">
    <source>
        <dbReference type="Proteomes" id="UP001501721"/>
    </source>
</evidence>
<dbReference type="InterPro" id="IPR029045">
    <property type="entry name" value="ClpP/crotonase-like_dom_sf"/>
</dbReference>
<dbReference type="Proteomes" id="UP001501721">
    <property type="component" value="Unassembled WGS sequence"/>
</dbReference>
<dbReference type="InterPro" id="IPR001753">
    <property type="entry name" value="Enoyl-CoA_hydra/iso"/>
</dbReference>
<evidence type="ECO:0000313" key="1">
    <source>
        <dbReference type="EMBL" id="GAA2465202.1"/>
    </source>
</evidence>
<dbReference type="EMBL" id="BAAATL010000001">
    <property type="protein sequence ID" value="GAA2465202.1"/>
    <property type="molecule type" value="Genomic_DNA"/>
</dbReference>
<gene>
    <name evidence="1" type="ORF">GCM10010422_02260</name>
</gene>
<proteinExistence type="predicted"/>
<dbReference type="CDD" id="cd06558">
    <property type="entry name" value="crotonase-like"/>
    <property type="match status" value="1"/>
</dbReference>
<sequence length="268" mass="28419">MSERDGGETRQEVRQVGRVTLELDGHVAVVELHDPPANFFDRDLLTAVADAGERATAEGARAIVLCSEGRHFCAGARLADATGGLDPRASAAAVYEQAVRIFRFEIPVVAAVQGAAVGGGLGLACAADFRVAGPKSRFEANFSRLGFPCGFALSLTLPRIVGQTRAELMLYTGRALRGAEAYAAGLADRFAELGEERAAAVALARELAGAAPLAVRSMRATMRAGLLDRLEAALTRELDEQERLWRTEDAATGIAASLGRRDPVFRGR</sequence>
<protein>
    <submittedName>
        <fullName evidence="1">Enoyl-CoA hydratase/isomerase family protein</fullName>
    </submittedName>
</protein>
<reference evidence="1 2" key="1">
    <citation type="journal article" date="2019" name="Int. J. Syst. Evol. Microbiol.">
        <title>The Global Catalogue of Microorganisms (GCM) 10K type strain sequencing project: providing services to taxonomists for standard genome sequencing and annotation.</title>
        <authorList>
            <consortium name="The Broad Institute Genomics Platform"/>
            <consortium name="The Broad Institute Genome Sequencing Center for Infectious Disease"/>
            <person name="Wu L."/>
            <person name="Ma J."/>
        </authorList>
    </citation>
    <scope>NUCLEOTIDE SEQUENCE [LARGE SCALE GENOMIC DNA]</scope>
    <source>
        <strain evidence="1 2">JCM 6923</strain>
    </source>
</reference>
<dbReference type="SUPFAM" id="SSF52096">
    <property type="entry name" value="ClpP/crotonase"/>
    <property type="match status" value="1"/>
</dbReference>
<name>A0ABN3KKQ9_9ACTN</name>
<keyword evidence="2" id="KW-1185">Reference proteome</keyword>
<accession>A0ABN3KKQ9</accession>
<organism evidence="1 2">
    <name type="scientific">Streptomyces graminearus</name>
    <dbReference type="NCBI Taxonomy" id="284030"/>
    <lineage>
        <taxon>Bacteria</taxon>
        <taxon>Bacillati</taxon>
        <taxon>Actinomycetota</taxon>
        <taxon>Actinomycetes</taxon>
        <taxon>Kitasatosporales</taxon>
        <taxon>Streptomycetaceae</taxon>
        <taxon>Streptomyces</taxon>
    </lineage>
</organism>
<dbReference type="Gene3D" id="3.90.226.10">
    <property type="entry name" value="2-enoyl-CoA Hydratase, Chain A, domain 1"/>
    <property type="match status" value="1"/>
</dbReference>
<dbReference type="PANTHER" id="PTHR11941">
    <property type="entry name" value="ENOYL-COA HYDRATASE-RELATED"/>
    <property type="match status" value="1"/>
</dbReference>
<dbReference type="Pfam" id="PF00378">
    <property type="entry name" value="ECH_1"/>
    <property type="match status" value="1"/>
</dbReference>
<comment type="caution">
    <text evidence="1">The sequence shown here is derived from an EMBL/GenBank/DDBJ whole genome shotgun (WGS) entry which is preliminary data.</text>
</comment>